<dbReference type="EMBL" id="AZBU02000003">
    <property type="protein sequence ID" value="TKR89862.1"/>
    <property type="molecule type" value="Genomic_DNA"/>
</dbReference>
<accession>A0A4U5P1P4</accession>
<sequence length="101" mass="11411">MCQATSKSRGWLRNVDEKGNICESKWTNGRIASGDDRKCVQKHETVFSSHFLSGSRGHGIPPRSQRQFCDPSARNHKMSFPVHGMPKGQRKQNITTFRPIG</sequence>
<gene>
    <name evidence="2" type="ORF">L596_013903</name>
</gene>
<organism evidence="2 3">
    <name type="scientific">Steinernema carpocapsae</name>
    <name type="common">Entomopathogenic nematode</name>
    <dbReference type="NCBI Taxonomy" id="34508"/>
    <lineage>
        <taxon>Eukaryota</taxon>
        <taxon>Metazoa</taxon>
        <taxon>Ecdysozoa</taxon>
        <taxon>Nematoda</taxon>
        <taxon>Chromadorea</taxon>
        <taxon>Rhabditida</taxon>
        <taxon>Tylenchina</taxon>
        <taxon>Panagrolaimomorpha</taxon>
        <taxon>Strongyloidoidea</taxon>
        <taxon>Steinernematidae</taxon>
        <taxon>Steinernema</taxon>
    </lineage>
</organism>
<reference evidence="2 3" key="2">
    <citation type="journal article" date="2019" name="G3 (Bethesda)">
        <title>Hybrid Assembly of the Genome of the Entomopathogenic Nematode Steinernema carpocapsae Identifies the X-Chromosome.</title>
        <authorList>
            <person name="Serra L."/>
            <person name="Macchietto M."/>
            <person name="Macias-Munoz A."/>
            <person name="McGill C.J."/>
            <person name="Rodriguez I.M."/>
            <person name="Rodriguez B."/>
            <person name="Murad R."/>
            <person name="Mortazavi A."/>
        </authorList>
    </citation>
    <scope>NUCLEOTIDE SEQUENCE [LARGE SCALE GENOMIC DNA]</scope>
    <source>
        <strain evidence="2 3">ALL</strain>
    </source>
</reference>
<comment type="caution">
    <text evidence="2">The sequence shown here is derived from an EMBL/GenBank/DDBJ whole genome shotgun (WGS) entry which is preliminary data.</text>
</comment>
<feature type="region of interest" description="Disordered" evidence="1">
    <location>
        <begin position="51"/>
        <end position="101"/>
    </location>
</feature>
<dbReference type="Proteomes" id="UP000298663">
    <property type="component" value="Unassembled WGS sequence"/>
</dbReference>
<proteinExistence type="predicted"/>
<dbReference type="AlphaFoldDB" id="A0A4U5P1P4"/>
<evidence type="ECO:0000313" key="3">
    <source>
        <dbReference type="Proteomes" id="UP000298663"/>
    </source>
</evidence>
<protein>
    <submittedName>
        <fullName evidence="2">Uncharacterized protein</fullName>
    </submittedName>
</protein>
<name>A0A4U5P1P4_STECR</name>
<evidence type="ECO:0000256" key="1">
    <source>
        <dbReference type="SAM" id="MobiDB-lite"/>
    </source>
</evidence>
<feature type="compositionally biased region" description="Polar residues" evidence="1">
    <location>
        <begin position="91"/>
        <end position="101"/>
    </location>
</feature>
<evidence type="ECO:0000313" key="2">
    <source>
        <dbReference type="EMBL" id="TKR89862.1"/>
    </source>
</evidence>
<reference evidence="2 3" key="1">
    <citation type="journal article" date="2015" name="Genome Biol.">
        <title>Comparative genomics of Steinernema reveals deeply conserved gene regulatory networks.</title>
        <authorList>
            <person name="Dillman A.R."/>
            <person name="Macchietto M."/>
            <person name="Porter C.F."/>
            <person name="Rogers A."/>
            <person name="Williams B."/>
            <person name="Antoshechkin I."/>
            <person name="Lee M.M."/>
            <person name="Goodwin Z."/>
            <person name="Lu X."/>
            <person name="Lewis E.E."/>
            <person name="Goodrich-Blair H."/>
            <person name="Stock S.P."/>
            <person name="Adams B.J."/>
            <person name="Sternberg P.W."/>
            <person name="Mortazavi A."/>
        </authorList>
    </citation>
    <scope>NUCLEOTIDE SEQUENCE [LARGE SCALE GENOMIC DNA]</scope>
    <source>
        <strain evidence="2 3">ALL</strain>
    </source>
</reference>
<keyword evidence="3" id="KW-1185">Reference proteome</keyword>